<evidence type="ECO:0000313" key="4">
    <source>
        <dbReference type="EMBL" id="KAL3762299.1"/>
    </source>
</evidence>
<dbReference type="InterPro" id="IPR036770">
    <property type="entry name" value="Ankyrin_rpt-contain_sf"/>
</dbReference>
<dbReference type="SUPFAM" id="SSF48403">
    <property type="entry name" value="Ankyrin repeat"/>
    <property type="match status" value="1"/>
</dbReference>
<dbReference type="PANTHER" id="PTHR24153:SF8">
    <property type="entry name" value="FORKED, ISOFORM F"/>
    <property type="match status" value="1"/>
</dbReference>
<evidence type="ECO:0000256" key="1">
    <source>
        <dbReference type="ARBA" id="ARBA00022737"/>
    </source>
</evidence>
<proteinExistence type="predicted"/>
<accession>A0ABD3MHU6</accession>
<protein>
    <recommendedName>
        <fullName evidence="6">Ankyrin repeat protein</fullName>
    </recommendedName>
</protein>
<dbReference type="EMBL" id="JALLBG020000137">
    <property type="protein sequence ID" value="KAL3762299.1"/>
    <property type="molecule type" value="Genomic_DNA"/>
</dbReference>
<reference evidence="4 5" key="1">
    <citation type="submission" date="2024-10" db="EMBL/GenBank/DDBJ databases">
        <title>Updated reference genomes for cyclostephanoid diatoms.</title>
        <authorList>
            <person name="Roberts W.R."/>
            <person name="Alverson A.J."/>
        </authorList>
    </citation>
    <scope>NUCLEOTIDE SEQUENCE [LARGE SCALE GENOMIC DNA]</scope>
    <source>
        <strain evidence="4 5">AJA232-27</strain>
    </source>
</reference>
<evidence type="ECO:0000256" key="2">
    <source>
        <dbReference type="ARBA" id="ARBA00023043"/>
    </source>
</evidence>
<keyword evidence="1" id="KW-0677">Repeat</keyword>
<evidence type="ECO:0000313" key="5">
    <source>
        <dbReference type="Proteomes" id="UP001530293"/>
    </source>
</evidence>
<dbReference type="PANTHER" id="PTHR24153">
    <property type="entry name" value="ESPIN"/>
    <property type="match status" value="1"/>
</dbReference>
<comment type="caution">
    <text evidence="4">The sequence shown here is derived from an EMBL/GenBank/DDBJ whole genome shotgun (WGS) entry which is preliminary data.</text>
</comment>
<dbReference type="Proteomes" id="UP001530293">
    <property type="component" value="Unassembled WGS sequence"/>
</dbReference>
<dbReference type="AlphaFoldDB" id="A0ABD3MHU6"/>
<sequence length="256" mass="28439">MMSPPSNKLNAEDTKSSLAYLFRLIEANDWRRLNRVFLTEPEGRKTFQQLAALVADSSSFNGMTILHACSRFNPPPHVILRIIELCPDAPRARDCLDRTPLHVMAGTCAASFVIEVLVDAFPEACMMQDMDGRTPLHFACDSSCELFEDNNSKNSIPRPPPSYRTIDVLVKASFDSVILEDEDGMSAIEYALCSNADLQTVKLLQRAAQKVMIRKQEEDRLNKAKAPAPTKQHAPSSSLTSKLFTLRRGVQNAPSA</sequence>
<feature type="region of interest" description="Disordered" evidence="3">
    <location>
        <begin position="218"/>
        <end position="256"/>
    </location>
</feature>
<keyword evidence="2" id="KW-0040">ANK repeat</keyword>
<organism evidence="4 5">
    <name type="scientific">Discostella pseudostelligera</name>
    <dbReference type="NCBI Taxonomy" id="259834"/>
    <lineage>
        <taxon>Eukaryota</taxon>
        <taxon>Sar</taxon>
        <taxon>Stramenopiles</taxon>
        <taxon>Ochrophyta</taxon>
        <taxon>Bacillariophyta</taxon>
        <taxon>Coscinodiscophyceae</taxon>
        <taxon>Thalassiosirophycidae</taxon>
        <taxon>Stephanodiscales</taxon>
        <taxon>Stephanodiscaceae</taxon>
        <taxon>Discostella</taxon>
    </lineage>
</organism>
<keyword evidence="5" id="KW-1185">Reference proteome</keyword>
<dbReference type="Gene3D" id="1.25.40.20">
    <property type="entry name" value="Ankyrin repeat-containing domain"/>
    <property type="match status" value="1"/>
</dbReference>
<evidence type="ECO:0000256" key="3">
    <source>
        <dbReference type="SAM" id="MobiDB-lite"/>
    </source>
</evidence>
<evidence type="ECO:0008006" key="6">
    <source>
        <dbReference type="Google" id="ProtNLM"/>
    </source>
</evidence>
<feature type="compositionally biased region" description="Polar residues" evidence="3">
    <location>
        <begin position="233"/>
        <end position="243"/>
    </location>
</feature>
<name>A0ABD3MHU6_9STRA</name>
<dbReference type="InterPro" id="IPR052420">
    <property type="entry name" value="Espin/Espin-like"/>
</dbReference>
<gene>
    <name evidence="4" type="ORF">ACHAWU_000946</name>
</gene>